<dbReference type="PANTHER" id="PTHR22945">
    <property type="entry name" value="SERPENTINE RECEPTOR, CLASS D DELTA"/>
    <property type="match status" value="1"/>
</dbReference>
<evidence type="ECO:0008006" key="9">
    <source>
        <dbReference type="Google" id="ProtNLM"/>
    </source>
</evidence>
<keyword evidence="8" id="KW-1185">Reference proteome</keyword>
<keyword evidence="3 6" id="KW-0812">Transmembrane</keyword>
<comment type="similarity">
    <text evidence="2">Belongs to the nematode receptor-like protein srd family.</text>
</comment>
<dbReference type="InterPro" id="IPR050920">
    <property type="entry name" value="Nematode_rcpt-like_delta"/>
</dbReference>
<feature type="transmembrane region" description="Helical" evidence="6">
    <location>
        <begin position="176"/>
        <end position="196"/>
    </location>
</feature>
<evidence type="ECO:0000256" key="3">
    <source>
        <dbReference type="ARBA" id="ARBA00022692"/>
    </source>
</evidence>
<feature type="transmembrane region" description="Helical" evidence="6">
    <location>
        <begin position="46"/>
        <end position="70"/>
    </location>
</feature>
<keyword evidence="4 6" id="KW-1133">Transmembrane helix</keyword>
<keyword evidence="5 6" id="KW-0472">Membrane</keyword>
<gene>
    <name evidence="7" type="ORF">CBOVIS_LOCUS6217</name>
</gene>
<feature type="transmembrane region" description="Helical" evidence="6">
    <location>
        <begin position="147"/>
        <end position="170"/>
    </location>
</feature>
<feature type="transmembrane region" description="Helical" evidence="6">
    <location>
        <begin position="6"/>
        <end position="25"/>
    </location>
</feature>
<proteinExistence type="inferred from homology"/>
<dbReference type="GO" id="GO:0016020">
    <property type="term" value="C:membrane"/>
    <property type="evidence" value="ECO:0007669"/>
    <property type="project" value="UniProtKB-SubCell"/>
</dbReference>
<evidence type="ECO:0000256" key="4">
    <source>
        <dbReference type="ARBA" id="ARBA00022989"/>
    </source>
</evidence>
<evidence type="ECO:0000256" key="6">
    <source>
        <dbReference type="SAM" id="Phobius"/>
    </source>
</evidence>
<accession>A0A8S1EJ00</accession>
<dbReference type="Pfam" id="PF10317">
    <property type="entry name" value="7TM_GPCR_Srd"/>
    <property type="match status" value="1"/>
</dbReference>
<sequence>MDHLKFYLYNTAFVQIALITSAYLTQHRVVPNVGSTAIMSKAACSWIGPNSCFMVYIVYTALSVDVAISISNTILYRYLVVGLHYITPKLIFIMIACSHILPFLLLLAPLADTWDFEKVRRATHQAHPTYNLTIYEPIYGFANTNSLLFMLGTAIMAGGSYGIPLCSGILTRKHLFLAMASLPGLIDPLISFYFIVPYRQTISAIFCPEKRTANKEIMTITSSSVLS</sequence>
<evidence type="ECO:0000313" key="7">
    <source>
        <dbReference type="EMBL" id="CAB3403801.1"/>
    </source>
</evidence>
<comment type="caution">
    <text evidence="7">The sequence shown here is derived from an EMBL/GenBank/DDBJ whole genome shotgun (WGS) entry which is preliminary data.</text>
</comment>
<dbReference type="PANTHER" id="PTHR22945:SF89">
    <property type="entry name" value="SERPENTINE RECEPTOR, CLASS D (DELTA)-RELATED"/>
    <property type="match status" value="1"/>
</dbReference>
<dbReference type="EMBL" id="CADEPM010000004">
    <property type="protein sequence ID" value="CAB3403801.1"/>
    <property type="molecule type" value="Genomic_DNA"/>
</dbReference>
<evidence type="ECO:0000256" key="2">
    <source>
        <dbReference type="ARBA" id="ARBA00009166"/>
    </source>
</evidence>
<evidence type="ECO:0000256" key="5">
    <source>
        <dbReference type="ARBA" id="ARBA00023136"/>
    </source>
</evidence>
<dbReference type="Proteomes" id="UP000494206">
    <property type="component" value="Unassembled WGS sequence"/>
</dbReference>
<evidence type="ECO:0000256" key="1">
    <source>
        <dbReference type="ARBA" id="ARBA00004141"/>
    </source>
</evidence>
<reference evidence="7 8" key="1">
    <citation type="submission" date="2020-04" db="EMBL/GenBank/DDBJ databases">
        <authorList>
            <person name="Laetsch R D."/>
            <person name="Stevens L."/>
            <person name="Kumar S."/>
            <person name="Blaxter L. M."/>
        </authorList>
    </citation>
    <scope>NUCLEOTIDE SEQUENCE [LARGE SCALE GENOMIC DNA]</scope>
</reference>
<organism evidence="7 8">
    <name type="scientific">Caenorhabditis bovis</name>
    <dbReference type="NCBI Taxonomy" id="2654633"/>
    <lineage>
        <taxon>Eukaryota</taxon>
        <taxon>Metazoa</taxon>
        <taxon>Ecdysozoa</taxon>
        <taxon>Nematoda</taxon>
        <taxon>Chromadorea</taxon>
        <taxon>Rhabditida</taxon>
        <taxon>Rhabditina</taxon>
        <taxon>Rhabditomorpha</taxon>
        <taxon>Rhabditoidea</taxon>
        <taxon>Rhabditidae</taxon>
        <taxon>Peloderinae</taxon>
        <taxon>Caenorhabditis</taxon>
    </lineage>
</organism>
<dbReference type="AlphaFoldDB" id="A0A8S1EJ00"/>
<protein>
    <recommendedName>
        <fullName evidence="9">G-protein coupled receptors family 1 profile domain-containing protein</fullName>
    </recommendedName>
</protein>
<name>A0A8S1EJ00_9PELO</name>
<evidence type="ECO:0000313" key="8">
    <source>
        <dbReference type="Proteomes" id="UP000494206"/>
    </source>
</evidence>
<feature type="transmembrane region" description="Helical" evidence="6">
    <location>
        <begin position="90"/>
        <end position="111"/>
    </location>
</feature>
<dbReference type="OrthoDB" id="5858503at2759"/>
<dbReference type="InterPro" id="IPR019421">
    <property type="entry name" value="7TM_GPCR_serpentine_rcpt_Srd"/>
</dbReference>
<comment type="subcellular location">
    <subcellularLocation>
        <location evidence="1">Membrane</location>
        <topology evidence="1">Multi-pass membrane protein</topology>
    </subcellularLocation>
</comment>